<keyword evidence="2" id="KW-1133">Transmembrane helix</keyword>
<reference evidence="3 4" key="1">
    <citation type="submission" date="2020-01" db="EMBL/GenBank/DDBJ databases">
        <title>Sphingomonas sp. strain CSW-10.</title>
        <authorList>
            <person name="Chen W.-M."/>
        </authorList>
    </citation>
    <scope>NUCLEOTIDE SEQUENCE [LARGE SCALE GENOMIC DNA]</scope>
    <source>
        <strain evidence="3 4">CSW-10</strain>
    </source>
</reference>
<dbReference type="KEGG" id="slan:GV829_11715"/>
<evidence type="ECO:0000256" key="2">
    <source>
        <dbReference type="SAM" id="Phobius"/>
    </source>
</evidence>
<accession>A0A6M4AV89</accession>
<dbReference type="RefSeq" id="WP_169946875.1">
    <property type="nucleotide sequence ID" value="NZ_CP053015.1"/>
</dbReference>
<feature type="transmembrane region" description="Helical" evidence="2">
    <location>
        <begin position="6"/>
        <end position="25"/>
    </location>
</feature>
<evidence type="ECO:0008006" key="5">
    <source>
        <dbReference type="Google" id="ProtNLM"/>
    </source>
</evidence>
<dbReference type="Proteomes" id="UP000503018">
    <property type="component" value="Chromosome"/>
</dbReference>
<evidence type="ECO:0000313" key="4">
    <source>
        <dbReference type="Proteomes" id="UP000503018"/>
    </source>
</evidence>
<proteinExistence type="predicted"/>
<gene>
    <name evidence="3" type="ORF">GV829_11715</name>
</gene>
<keyword evidence="2" id="KW-0812">Transmembrane</keyword>
<keyword evidence="2" id="KW-0472">Membrane</keyword>
<protein>
    <recommendedName>
        <fullName evidence="5">PepSY domain-containing protein</fullName>
    </recommendedName>
</protein>
<evidence type="ECO:0000313" key="3">
    <source>
        <dbReference type="EMBL" id="QJQ33025.1"/>
    </source>
</evidence>
<keyword evidence="4" id="KW-1185">Reference proteome</keyword>
<feature type="region of interest" description="Disordered" evidence="1">
    <location>
        <begin position="34"/>
        <end position="58"/>
    </location>
</feature>
<sequence length="137" mass="14552">MNKGQWIISAFVAGALATAGAYIAIQWNAMPPEGQASADDRANPNGPMAGQTSPRLSEQAAQTIAVQTLMGDPYGRTSAEVLKNMTAKGLELNAGQSEWVWEVRIAPSADMPQGINGELRINANDGRLTPVMLPFLD</sequence>
<name>A0A6M4AV89_9SPHN</name>
<evidence type="ECO:0000256" key="1">
    <source>
        <dbReference type="SAM" id="MobiDB-lite"/>
    </source>
</evidence>
<dbReference type="EMBL" id="CP053015">
    <property type="protein sequence ID" value="QJQ33025.1"/>
    <property type="molecule type" value="Genomic_DNA"/>
</dbReference>
<dbReference type="AlphaFoldDB" id="A0A6M4AV89"/>
<organism evidence="3 4">
    <name type="scientific">Sphingomonas lacunae</name>
    <dbReference type="NCBI Taxonomy" id="2698828"/>
    <lineage>
        <taxon>Bacteria</taxon>
        <taxon>Pseudomonadati</taxon>
        <taxon>Pseudomonadota</taxon>
        <taxon>Alphaproteobacteria</taxon>
        <taxon>Sphingomonadales</taxon>
        <taxon>Sphingomonadaceae</taxon>
        <taxon>Sphingomonas</taxon>
    </lineage>
</organism>